<evidence type="ECO:0000256" key="7">
    <source>
        <dbReference type="PROSITE-ProRule" id="PRU01091"/>
    </source>
</evidence>
<organism evidence="10 11">
    <name type="scientific">Brevibacillus fortis</name>
    <dbReference type="NCBI Taxonomy" id="2126352"/>
    <lineage>
        <taxon>Bacteria</taxon>
        <taxon>Bacillati</taxon>
        <taxon>Bacillota</taxon>
        <taxon>Bacilli</taxon>
        <taxon>Bacillales</taxon>
        <taxon>Paenibacillaceae</taxon>
        <taxon>Brevibacillus</taxon>
    </lineage>
</organism>
<feature type="DNA-binding region" description="OmpR/PhoB-type" evidence="7">
    <location>
        <begin position="125"/>
        <end position="223"/>
    </location>
</feature>
<proteinExistence type="predicted"/>
<evidence type="ECO:0000256" key="3">
    <source>
        <dbReference type="ARBA" id="ARBA00023015"/>
    </source>
</evidence>
<comment type="caution">
    <text evidence="10">The sequence shown here is derived from an EMBL/GenBank/DDBJ whole genome shotgun (WGS) entry which is preliminary data.</text>
</comment>
<keyword evidence="11" id="KW-1185">Reference proteome</keyword>
<dbReference type="FunFam" id="3.40.50.2300:FF:000001">
    <property type="entry name" value="DNA-binding response regulator PhoB"/>
    <property type="match status" value="1"/>
</dbReference>
<feature type="domain" description="OmpR/PhoB-type" evidence="9">
    <location>
        <begin position="125"/>
        <end position="223"/>
    </location>
</feature>
<evidence type="ECO:0000259" key="8">
    <source>
        <dbReference type="PROSITE" id="PS50110"/>
    </source>
</evidence>
<dbReference type="InterPro" id="IPR011006">
    <property type="entry name" value="CheY-like_superfamily"/>
</dbReference>
<dbReference type="InterPro" id="IPR039420">
    <property type="entry name" value="WalR-like"/>
</dbReference>
<dbReference type="Gene3D" id="6.10.250.690">
    <property type="match status" value="1"/>
</dbReference>
<sequence>MRILMVEDEKHMAEAIEQVLKKNHYSVDLAFNGEDGLDCGLSGIYDFIILDIMLPKMNGIAVLKELRKNGIDTPVILLTAKGGTSDKVIGLDSGADDYLAKPFPTEELLARLRALGRRKSELICDNVLKYGDIELNPHTLNLRCRKSDFKLTLKECQLLELLIHRRNGITSKDSIIEKIWGYDTDAEDNHVEVYISFLRKKLTSLKSYVSIQTKRGVGYYLTSKESAK</sequence>
<evidence type="ECO:0000313" key="10">
    <source>
        <dbReference type="EMBL" id="PSJ97386.1"/>
    </source>
</evidence>
<dbReference type="Pfam" id="PF00486">
    <property type="entry name" value="Trans_reg_C"/>
    <property type="match status" value="1"/>
</dbReference>
<evidence type="ECO:0000256" key="4">
    <source>
        <dbReference type="ARBA" id="ARBA00023125"/>
    </source>
</evidence>
<dbReference type="SUPFAM" id="SSF46894">
    <property type="entry name" value="C-terminal effector domain of the bipartite response regulators"/>
    <property type="match status" value="1"/>
</dbReference>
<dbReference type="SMART" id="SM00448">
    <property type="entry name" value="REC"/>
    <property type="match status" value="1"/>
</dbReference>
<feature type="domain" description="Response regulatory" evidence="8">
    <location>
        <begin position="2"/>
        <end position="116"/>
    </location>
</feature>
<dbReference type="InterPro" id="IPR016032">
    <property type="entry name" value="Sig_transdc_resp-reg_C-effctor"/>
</dbReference>
<name>A0A2P7VDS3_9BACL</name>
<keyword evidence="4 7" id="KW-0238">DNA-binding</keyword>
<accession>A0A2P7VDS3</accession>
<keyword evidence="1 6" id="KW-0597">Phosphoprotein</keyword>
<dbReference type="OrthoDB" id="9790442at2"/>
<keyword evidence="3" id="KW-0805">Transcription regulation</keyword>
<dbReference type="AlphaFoldDB" id="A0A2P7VDS3"/>
<dbReference type="InterPro" id="IPR001867">
    <property type="entry name" value="OmpR/PhoB-type_DNA-bd"/>
</dbReference>
<dbReference type="PROSITE" id="PS50110">
    <property type="entry name" value="RESPONSE_REGULATORY"/>
    <property type="match status" value="1"/>
</dbReference>
<feature type="modified residue" description="4-aspartylphosphate" evidence="6">
    <location>
        <position position="51"/>
    </location>
</feature>
<dbReference type="GO" id="GO:0000976">
    <property type="term" value="F:transcription cis-regulatory region binding"/>
    <property type="evidence" value="ECO:0007669"/>
    <property type="project" value="TreeGrafter"/>
</dbReference>
<evidence type="ECO:0000256" key="6">
    <source>
        <dbReference type="PROSITE-ProRule" id="PRU00169"/>
    </source>
</evidence>
<dbReference type="PANTHER" id="PTHR48111:SF22">
    <property type="entry name" value="REGULATOR OF RPOS"/>
    <property type="match status" value="1"/>
</dbReference>
<dbReference type="GO" id="GO:0000156">
    <property type="term" value="F:phosphorelay response regulator activity"/>
    <property type="evidence" value="ECO:0007669"/>
    <property type="project" value="TreeGrafter"/>
</dbReference>
<evidence type="ECO:0000256" key="1">
    <source>
        <dbReference type="ARBA" id="ARBA00022553"/>
    </source>
</evidence>
<dbReference type="InterPro" id="IPR001789">
    <property type="entry name" value="Sig_transdc_resp-reg_receiver"/>
</dbReference>
<dbReference type="SUPFAM" id="SSF52172">
    <property type="entry name" value="CheY-like"/>
    <property type="match status" value="1"/>
</dbReference>
<dbReference type="RefSeq" id="WP_106838635.1">
    <property type="nucleotide sequence ID" value="NZ_JARMEZ010000020.1"/>
</dbReference>
<dbReference type="GO" id="GO:0006355">
    <property type="term" value="P:regulation of DNA-templated transcription"/>
    <property type="evidence" value="ECO:0007669"/>
    <property type="project" value="InterPro"/>
</dbReference>
<evidence type="ECO:0000259" key="9">
    <source>
        <dbReference type="PROSITE" id="PS51755"/>
    </source>
</evidence>
<evidence type="ECO:0000256" key="5">
    <source>
        <dbReference type="ARBA" id="ARBA00023163"/>
    </source>
</evidence>
<protein>
    <submittedName>
        <fullName evidence="10">DNA-binding response regulator</fullName>
    </submittedName>
</protein>
<dbReference type="Gene3D" id="1.10.10.10">
    <property type="entry name" value="Winged helix-like DNA-binding domain superfamily/Winged helix DNA-binding domain"/>
    <property type="match status" value="1"/>
</dbReference>
<dbReference type="GO" id="GO:0032993">
    <property type="term" value="C:protein-DNA complex"/>
    <property type="evidence" value="ECO:0007669"/>
    <property type="project" value="TreeGrafter"/>
</dbReference>
<keyword evidence="5" id="KW-0804">Transcription</keyword>
<dbReference type="CDD" id="cd17625">
    <property type="entry name" value="REC_OmpR_DrrD-like"/>
    <property type="match status" value="1"/>
</dbReference>
<dbReference type="InterPro" id="IPR036388">
    <property type="entry name" value="WH-like_DNA-bd_sf"/>
</dbReference>
<dbReference type="PANTHER" id="PTHR48111">
    <property type="entry name" value="REGULATOR OF RPOS"/>
    <property type="match status" value="1"/>
</dbReference>
<evidence type="ECO:0000313" key="11">
    <source>
        <dbReference type="Proteomes" id="UP000240419"/>
    </source>
</evidence>
<evidence type="ECO:0000256" key="2">
    <source>
        <dbReference type="ARBA" id="ARBA00023012"/>
    </source>
</evidence>
<dbReference type="CDD" id="cd00383">
    <property type="entry name" value="trans_reg_C"/>
    <property type="match status" value="1"/>
</dbReference>
<reference evidence="10 11" key="1">
    <citation type="submission" date="2018-03" db="EMBL/GenBank/DDBJ databases">
        <title>Brevisbacillus phylogenomics.</title>
        <authorList>
            <person name="Dunlap C."/>
        </authorList>
    </citation>
    <scope>NUCLEOTIDE SEQUENCE [LARGE SCALE GENOMIC DNA]</scope>
    <source>
        <strain evidence="10 11">NRRL NRS-1210</strain>
    </source>
</reference>
<dbReference type="SMART" id="SM00862">
    <property type="entry name" value="Trans_reg_C"/>
    <property type="match status" value="1"/>
</dbReference>
<dbReference type="PROSITE" id="PS51755">
    <property type="entry name" value="OMPR_PHOB"/>
    <property type="match status" value="1"/>
</dbReference>
<keyword evidence="2" id="KW-0902">Two-component regulatory system</keyword>
<dbReference type="Gene3D" id="3.40.50.2300">
    <property type="match status" value="1"/>
</dbReference>
<gene>
    <name evidence="10" type="ORF">C7R93_09270</name>
</gene>
<dbReference type="Pfam" id="PF00072">
    <property type="entry name" value="Response_reg"/>
    <property type="match status" value="1"/>
</dbReference>
<dbReference type="Proteomes" id="UP000240419">
    <property type="component" value="Unassembled WGS sequence"/>
</dbReference>
<dbReference type="EMBL" id="PXZM01000012">
    <property type="protein sequence ID" value="PSJ97386.1"/>
    <property type="molecule type" value="Genomic_DNA"/>
</dbReference>
<dbReference type="GO" id="GO:0005829">
    <property type="term" value="C:cytosol"/>
    <property type="evidence" value="ECO:0007669"/>
    <property type="project" value="TreeGrafter"/>
</dbReference>